<comment type="caution">
    <text evidence="1">The sequence shown here is derived from an EMBL/GenBank/DDBJ whole genome shotgun (WGS) entry which is preliminary data.</text>
</comment>
<dbReference type="InterPro" id="IPR017853">
    <property type="entry name" value="GH"/>
</dbReference>
<dbReference type="EMBL" id="JACHIW010000002">
    <property type="protein sequence ID" value="MBB5159219.1"/>
    <property type="molecule type" value="Genomic_DNA"/>
</dbReference>
<keyword evidence="2" id="KW-1185">Reference proteome</keyword>
<proteinExistence type="predicted"/>
<dbReference type="SUPFAM" id="SSF51445">
    <property type="entry name" value="(Trans)glycosidases"/>
    <property type="match status" value="1"/>
</dbReference>
<sequence length="421" mass="47492">MRPHVPDEPARLNERTPLSRRRLAGLFGLAASAGMLGLAGCGTKLGQMQALASGSVPASRPDGVLGANFNGDPRTVTFPELRAIDTSWLRGFYPMHEADKGDPAQQPEIRMLLDAADRGYGTTLSLKFQNRERPIPRPGSPEMTAELARVDKVLSGVLNEVDILTIGNEPFLETQKNERDKRLNEYYEAITQHVIDQRTQRFGQNSRTRLFMGALNHLDSPDGQTASTARWVDYARRTPAIEGVDIHPHVDSPAGVDKYVDYVLPKLRKDQSFLVTEFSLVRFWKSKLTEPVSDEFARRYGFRQGTPVWEVVRAAIDHPVPQQQWNDFLSSSPWYEQHKHFLRDQVQRFRNTGKLALATYGIGQDAAMVRDFGPDKTPWLFNSLFASKTVQPGPDGLPGRGYAWIEDFRALQRQGDHRLVR</sequence>
<reference evidence="1 2" key="1">
    <citation type="submission" date="2020-08" db="EMBL/GenBank/DDBJ databases">
        <title>Sequencing the genomes of 1000 actinobacteria strains.</title>
        <authorList>
            <person name="Klenk H.-P."/>
        </authorList>
    </citation>
    <scope>NUCLEOTIDE SEQUENCE [LARGE SCALE GENOMIC DNA]</scope>
    <source>
        <strain evidence="1 2">DSM 45584</strain>
    </source>
</reference>
<dbReference type="RefSeq" id="WP_246471931.1">
    <property type="nucleotide sequence ID" value="NZ_JACHIW010000002.1"/>
</dbReference>
<evidence type="ECO:0000313" key="2">
    <source>
        <dbReference type="Proteomes" id="UP000584374"/>
    </source>
</evidence>
<protein>
    <submittedName>
        <fullName evidence="1">Uncharacterized protein</fullName>
    </submittedName>
</protein>
<dbReference type="AlphaFoldDB" id="A0A840QJJ0"/>
<accession>A0A840QJJ0</accession>
<name>A0A840QJJ0_9PSEU</name>
<gene>
    <name evidence="1" type="ORF">BJ970_006818</name>
</gene>
<evidence type="ECO:0000313" key="1">
    <source>
        <dbReference type="EMBL" id="MBB5159219.1"/>
    </source>
</evidence>
<organism evidence="1 2">
    <name type="scientific">Saccharopolyspora phatthalungensis</name>
    <dbReference type="NCBI Taxonomy" id="664693"/>
    <lineage>
        <taxon>Bacteria</taxon>
        <taxon>Bacillati</taxon>
        <taxon>Actinomycetota</taxon>
        <taxon>Actinomycetes</taxon>
        <taxon>Pseudonocardiales</taxon>
        <taxon>Pseudonocardiaceae</taxon>
        <taxon>Saccharopolyspora</taxon>
    </lineage>
</organism>
<dbReference type="Proteomes" id="UP000584374">
    <property type="component" value="Unassembled WGS sequence"/>
</dbReference>